<dbReference type="GO" id="GO:0009083">
    <property type="term" value="P:branched-chain amino acid catabolic process"/>
    <property type="evidence" value="ECO:0007669"/>
    <property type="project" value="TreeGrafter"/>
</dbReference>
<dbReference type="RefSeq" id="WP_082718115.1">
    <property type="nucleotide sequence ID" value="NZ_CBCSAS010000010.1"/>
</dbReference>
<dbReference type="GO" id="GO:0003863">
    <property type="term" value="F:branched-chain 2-oxo acid dehydrogenase activity"/>
    <property type="evidence" value="ECO:0007669"/>
    <property type="project" value="UniProtKB-EC"/>
</dbReference>
<dbReference type="PANTHER" id="PTHR43380:SF1">
    <property type="entry name" value="2-OXOISOVALERATE DEHYDROGENASE SUBUNIT ALPHA, MITOCHONDRIAL"/>
    <property type="match status" value="1"/>
</dbReference>
<comment type="cofactor">
    <cofactor evidence="1 4">
        <name>thiamine diphosphate</name>
        <dbReference type="ChEBI" id="CHEBI:58937"/>
    </cofactor>
</comment>
<dbReference type="SUPFAM" id="SSF52518">
    <property type="entry name" value="Thiamin diphosphate-binding fold (THDP-binding)"/>
    <property type="match status" value="1"/>
</dbReference>
<dbReference type="InterPro" id="IPR029061">
    <property type="entry name" value="THDP-binding"/>
</dbReference>
<comment type="catalytic activity">
    <reaction evidence="4">
        <text>N(6)-[(R)-lipoyl]-L-lysyl-[protein] + 3-methyl-2-oxobutanoate + H(+) = N(6)-[(R)-S(8)-2-methylpropanoyldihydrolipoyl]-L-lysyl-[protein] + CO2</text>
        <dbReference type="Rhea" id="RHEA:13457"/>
        <dbReference type="Rhea" id="RHEA-COMP:10474"/>
        <dbReference type="Rhea" id="RHEA-COMP:10497"/>
        <dbReference type="ChEBI" id="CHEBI:11851"/>
        <dbReference type="ChEBI" id="CHEBI:15378"/>
        <dbReference type="ChEBI" id="CHEBI:16526"/>
        <dbReference type="ChEBI" id="CHEBI:83099"/>
        <dbReference type="ChEBI" id="CHEBI:83142"/>
        <dbReference type="EC" id="1.2.4.4"/>
    </reaction>
</comment>
<gene>
    <name evidence="7" type="ORF">HSCHL_1488</name>
</gene>
<name>A0A2T5GC07_HYDSH</name>
<evidence type="ECO:0000259" key="6">
    <source>
        <dbReference type="Pfam" id="PF00676"/>
    </source>
</evidence>
<feature type="domain" description="Dehydrogenase E1 component" evidence="6">
    <location>
        <begin position="17"/>
        <end position="317"/>
    </location>
</feature>
<dbReference type="OrthoDB" id="9766715at2"/>
<organism evidence="7 8">
    <name type="scientific">Hydrogenibacillus schlegelii</name>
    <name type="common">Bacillus schlegelii</name>
    <dbReference type="NCBI Taxonomy" id="1484"/>
    <lineage>
        <taxon>Bacteria</taxon>
        <taxon>Bacillati</taxon>
        <taxon>Bacillota</taxon>
        <taxon>Bacilli</taxon>
        <taxon>Bacillales</taxon>
        <taxon>Bacillales Family X. Incertae Sedis</taxon>
        <taxon>Hydrogenibacillus</taxon>
    </lineage>
</organism>
<dbReference type="InterPro" id="IPR001017">
    <property type="entry name" value="DH_E1"/>
</dbReference>
<dbReference type="PANTHER" id="PTHR43380">
    <property type="entry name" value="2-OXOISOVALERATE DEHYDROGENASE SUBUNIT ALPHA, MITOCHONDRIAL"/>
    <property type="match status" value="1"/>
</dbReference>
<comment type="similarity">
    <text evidence="4">Belongs to the BCKDHA family.</text>
</comment>
<dbReference type="AlphaFoldDB" id="A0A2T5GC07"/>
<protein>
    <recommendedName>
        <fullName evidence="4">2-oxoisovalerate dehydrogenase subunit alpha</fullName>
        <ecNumber evidence="4">1.2.4.4</ecNumber>
    </recommendedName>
    <alternativeName>
        <fullName evidence="4">Branched-chain alpha-keto acid dehydrogenase E1 component alpha chain</fullName>
    </alternativeName>
</protein>
<comment type="function">
    <text evidence="4">The branched-chain alpha-keto dehydrogenase complex catalyzes the overall conversion of alpha-keto acids to acyl-CoA and CO(2). It contains multiple copies of three enzymatic components: branched-chain alpha-keto acid decarboxylase (E1), lipoamide acyltransferase (E2) and lipoamide dehydrogenase (E3).</text>
</comment>
<sequence>MDHRAAGLTDAEAIRMYRTMLLARRLDERQWLLNRAGKLPFVISCQGHEAAQVGAGFALKPGVDFVLPYYRDLALVLALGVTSEAVMLAAFARADDPASGGRQMPNHFSDRRLRIFTQSSPTGTQIPHAVGFAWAARYTGEPFVAFVSFGDGTSNQGDFHEGLNFAGVFRLPVIAFVENNRYAISVPLERQIASPDVASRAQSYGMAGVKVDGRDPFAVYRVVREARERALAGEGGTLIEADVMRLTPHSSDDDDRTYRSREEVEALRQADPVARVRAYLLEQALLDAAALEALEAEVAAEVDRATAAAEAAPLPDPATAMRHVYAEAPERPGASTDRWGGAGGKGPEGWTEPAPAGGGTDGGR</sequence>
<reference evidence="7 8" key="1">
    <citation type="submission" date="2017-08" db="EMBL/GenBank/DDBJ databases">
        <title>Burning lignite coal seam in the remote Altai Mountains harbors a hydrogen-driven thermophilic microbial community.</title>
        <authorList>
            <person name="Kadnikov V.V."/>
            <person name="Mardanov A.V."/>
            <person name="Ivasenko D."/>
            <person name="Beletsky A.V."/>
            <person name="Karnachuk O.V."/>
            <person name="Ravin N.V."/>
        </authorList>
    </citation>
    <scope>NUCLEOTIDE SEQUENCE [LARGE SCALE GENOMIC DNA]</scope>
    <source>
        <strain evidence="7">AL33</strain>
    </source>
</reference>
<dbReference type="EC" id="1.2.4.4" evidence="4"/>
<keyword evidence="2 4" id="KW-0560">Oxidoreductase</keyword>
<accession>A0A2T5GC07</accession>
<evidence type="ECO:0000256" key="5">
    <source>
        <dbReference type="SAM" id="MobiDB-lite"/>
    </source>
</evidence>
<dbReference type="Proteomes" id="UP000244180">
    <property type="component" value="Unassembled WGS sequence"/>
</dbReference>
<evidence type="ECO:0000313" key="7">
    <source>
        <dbReference type="EMBL" id="PTQ53720.1"/>
    </source>
</evidence>
<dbReference type="CDD" id="cd02000">
    <property type="entry name" value="TPP_E1_PDC_ADC_BCADC"/>
    <property type="match status" value="1"/>
</dbReference>
<evidence type="ECO:0000313" key="8">
    <source>
        <dbReference type="Proteomes" id="UP000244180"/>
    </source>
</evidence>
<evidence type="ECO:0000256" key="2">
    <source>
        <dbReference type="ARBA" id="ARBA00023002"/>
    </source>
</evidence>
<keyword evidence="3 4" id="KW-0786">Thiamine pyrophosphate</keyword>
<evidence type="ECO:0000256" key="3">
    <source>
        <dbReference type="ARBA" id="ARBA00023052"/>
    </source>
</evidence>
<dbReference type="EMBL" id="PEBV01000011">
    <property type="protein sequence ID" value="PTQ53720.1"/>
    <property type="molecule type" value="Genomic_DNA"/>
</dbReference>
<feature type="region of interest" description="Disordered" evidence="5">
    <location>
        <begin position="325"/>
        <end position="364"/>
    </location>
</feature>
<dbReference type="Gene3D" id="3.40.50.970">
    <property type="match status" value="1"/>
</dbReference>
<evidence type="ECO:0000256" key="4">
    <source>
        <dbReference type="RuleBase" id="RU365014"/>
    </source>
</evidence>
<evidence type="ECO:0000256" key="1">
    <source>
        <dbReference type="ARBA" id="ARBA00001964"/>
    </source>
</evidence>
<dbReference type="Pfam" id="PF00676">
    <property type="entry name" value="E1_dh"/>
    <property type="match status" value="1"/>
</dbReference>
<proteinExistence type="inferred from homology"/>
<dbReference type="InterPro" id="IPR050771">
    <property type="entry name" value="Alpha-ketoacid_DH_E1_comp"/>
</dbReference>
<comment type="caution">
    <text evidence="7">The sequence shown here is derived from an EMBL/GenBank/DDBJ whole genome shotgun (WGS) entry which is preliminary data.</text>
</comment>